<evidence type="ECO:0000259" key="1">
    <source>
        <dbReference type="Pfam" id="PF00931"/>
    </source>
</evidence>
<keyword evidence="5" id="KW-1185">Reference proteome</keyword>
<evidence type="ECO:0000313" key="3">
    <source>
        <dbReference type="EMBL" id="WSA33802.1"/>
    </source>
</evidence>
<dbReference type="RefSeq" id="WP_091622036.1">
    <property type="nucleotide sequence ID" value="NZ_CP109071.1"/>
</dbReference>
<feature type="domain" description="NB-ARC" evidence="1">
    <location>
        <begin position="82"/>
        <end position="180"/>
    </location>
</feature>
<gene>
    <name evidence="2" type="ORF">GA0070608_0876</name>
    <name evidence="3" type="ORF">OIE14_07070</name>
</gene>
<dbReference type="Pfam" id="PF13424">
    <property type="entry name" value="TPR_12"/>
    <property type="match status" value="2"/>
</dbReference>
<name>A0A1C6UC18_9ACTN</name>
<dbReference type="STRING" id="47871.GA0070608_0876"/>
<dbReference type="GO" id="GO:0043531">
    <property type="term" value="F:ADP binding"/>
    <property type="evidence" value="ECO:0007669"/>
    <property type="project" value="InterPro"/>
</dbReference>
<dbReference type="EMBL" id="CP109071">
    <property type="protein sequence ID" value="WSA33802.1"/>
    <property type="molecule type" value="Genomic_DNA"/>
</dbReference>
<evidence type="ECO:0000313" key="4">
    <source>
        <dbReference type="Proteomes" id="UP000199343"/>
    </source>
</evidence>
<dbReference type="InterPro" id="IPR027417">
    <property type="entry name" value="P-loop_NTPase"/>
</dbReference>
<proteinExistence type="predicted"/>
<dbReference type="OrthoDB" id="3210382at2"/>
<dbReference type="Gene3D" id="1.25.40.10">
    <property type="entry name" value="Tetratricopeptide repeat domain"/>
    <property type="match status" value="2"/>
</dbReference>
<accession>A0A1C6UC18</accession>
<dbReference type="InterPro" id="IPR011990">
    <property type="entry name" value="TPR-like_helical_dom_sf"/>
</dbReference>
<dbReference type="PRINTS" id="PR00364">
    <property type="entry name" value="DISEASERSIST"/>
</dbReference>
<dbReference type="Proteomes" id="UP001334804">
    <property type="component" value="Chromosome"/>
</dbReference>
<dbReference type="PANTHER" id="PTHR46082">
    <property type="entry name" value="ATP/GTP-BINDING PROTEIN-RELATED"/>
    <property type="match status" value="1"/>
</dbReference>
<dbReference type="Pfam" id="PF13374">
    <property type="entry name" value="TPR_10"/>
    <property type="match status" value="1"/>
</dbReference>
<dbReference type="Pfam" id="PF00931">
    <property type="entry name" value="NB-ARC"/>
    <property type="match status" value="1"/>
</dbReference>
<dbReference type="InterPro" id="IPR002182">
    <property type="entry name" value="NB-ARC"/>
</dbReference>
<dbReference type="AlphaFoldDB" id="A0A1C6UC18"/>
<evidence type="ECO:0000313" key="5">
    <source>
        <dbReference type="Proteomes" id="UP001334804"/>
    </source>
</evidence>
<evidence type="ECO:0000313" key="2">
    <source>
        <dbReference type="EMBL" id="SCL51572.1"/>
    </source>
</evidence>
<dbReference type="SUPFAM" id="SSF48452">
    <property type="entry name" value="TPR-like"/>
    <property type="match status" value="2"/>
</dbReference>
<reference evidence="2 4" key="1">
    <citation type="submission" date="2016-06" db="EMBL/GenBank/DDBJ databases">
        <authorList>
            <person name="Kjaerup R.B."/>
            <person name="Dalgaard T.S."/>
            <person name="Juul-Madsen H.R."/>
        </authorList>
    </citation>
    <scope>NUCLEOTIDE SEQUENCE [LARGE SCALE GENOMIC DNA]</scope>
    <source>
        <strain evidence="2 4">DSM 43363</strain>
    </source>
</reference>
<dbReference type="Proteomes" id="UP000199343">
    <property type="component" value="Unassembled WGS sequence"/>
</dbReference>
<dbReference type="PANTHER" id="PTHR46082:SF6">
    <property type="entry name" value="AAA+ ATPASE DOMAIN-CONTAINING PROTEIN-RELATED"/>
    <property type="match status" value="1"/>
</dbReference>
<reference evidence="3 5" key="2">
    <citation type="submission" date="2022-10" db="EMBL/GenBank/DDBJ databases">
        <title>The complete genomes of actinobacterial strains from the NBC collection.</title>
        <authorList>
            <person name="Joergensen T.S."/>
            <person name="Alvarez Arevalo M."/>
            <person name="Sterndorff E.B."/>
            <person name="Faurdal D."/>
            <person name="Vuksanovic O."/>
            <person name="Mourched A.-S."/>
            <person name="Charusanti P."/>
            <person name="Shaw S."/>
            <person name="Blin K."/>
            <person name="Weber T."/>
        </authorList>
    </citation>
    <scope>NUCLEOTIDE SEQUENCE [LARGE SCALE GENOMIC DNA]</scope>
    <source>
        <strain evidence="3 5">NBC 01809</strain>
    </source>
</reference>
<dbReference type="Gene3D" id="3.40.50.300">
    <property type="entry name" value="P-loop containing nucleotide triphosphate hydrolases"/>
    <property type="match status" value="1"/>
</dbReference>
<organism evidence="2 4">
    <name type="scientific">Micromonospora peucetia</name>
    <dbReference type="NCBI Taxonomy" id="47871"/>
    <lineage>
        <taxon>Bacteria</taxon>
        <taxon>Bacillati</taxon>
        <taxon>Actinomycetota</taxon>
        <taxon>Actinomycetes</taxon>
        <taxon>Micromonosporales</taxon>
        <taxon>Micromonosporaceae</taxon>
        <taxon>Micromonospora</taxon>
    </lineage>
</organism>
<dbReference type="InterPro" id="IPR053137">
    <property type="entry name" value="NLR-like"/>
</dbReference>
<protein>
    <submittedName>
        <fullName evidence="3">Tetratricopeptide repeat protein</fullName>
    </submittedName>
    <submittedName>
        <fullName evidence="2">Tetratricopeptide repeat-containing protein</fullName>
    </submittedName>
</protein>
<dbReference type="SUPFAM" id="SSF52540">
    <property type="entry name" value="P-loop containing nucleoside triphosphate hydrolases"/>
    <property type="match status" value="1"/>
</dbReference>
<dbReference type="EMBL" id="FMIC01000002">
    <property type="protein sequence ID" value="SCL51572.1"/>
    <property type="molecule type" value="Genomic_DNA"/>
</dbReference>
<sequence length="708" mass="77548">MSDNEERIPLTFTEIYRRARAAGSGSVPPFDLQRGLDDLRAWIDREVDLVEEPGRDLASAAARSSQAEIRGRRDLLEELVALARQPEDGPAVLVGMGGAGKSTLAAALAEQVRSWDRQVWWVSAADLAGFSAGLTSVVRDLGGSRTDVDSIAKGAADGPDRLWRLLEGSPRKWLLVIDNADDPWTLAAADSPAGVQDGAGWARASRRGLVVVTSRESDQRMWTGAQLFTVGQLGMADAARVLRDLAPEAGDETDARALARRLGGLPLALHLAGRYLRSGVAQWPTFAAYDQALGSLEGSMVDRTAELSLDGLARHGIPQARELMRLASCYAPESIPTRILPMTGLREALDGLRGVGLIQESPASITLHPVVTDANRAHLEGPEVWHSAIAHLVGALGELSFGRPEHWPQYRLLGQHLLAMLDTAADRVDQDHLALLMDVAATTARALIHSGAGRAAGTLCQIALARGAALGEEHRAVLRVRHQLAWAVADAGGLARAEAIYQDVLGVRRRVLGDLDPDTLDSRHEFGWIAGRLGRWAEAEQRYRDTLRDRLIHTAPDARDTLTTRHELAYAIAQQGRFGEARQAFEDVLRDRQRVLPDRAPQTLQTQHAIAWITAKQGSWAEAEGLYRNLLDLRQVLEADHPHVLLTLHELAWTIARQGRRAEAESIYRRVLERRSRTLGDDHPDTETTRWALSELRQGRIVDAVHPA</sequence>